<feature type="compositionally biased region" description="Acidic residues" evidence="1">
    <location>
        <begin position="429"/>
        <end position="440"/>
    </location>
</feature>
<feature type="region of interest" description="Disordered" evidence="1">
    <location>
        <begin position="386"/>
        <end position="446"/>
    </location>
</feature>
<comment type="caution">
    <text evidence="2">The sequence shown here is derived from an EMBL/GenBank/DDBJ whole genome shotgun (WGS) entry which is preliminary data.</text>
</comment>
<dbReference type="AlphaFoldDB" id="A0A8H3BKC4"/>
<sequence length="446" mass="51096">MRVFKKSTADLETFETPREFSARQRRAAAKAQQSNLTEAVQITLKRCKLNLNTPKFHSIGHYVDVIRFFGTTDSYSTQTTELQHRKVKRQWERTNMKDAVPQMARIGGIGDVLRGIKDRLDRLRLSNPSDDGTSLPQPDHTAIPNLDAYSIGQSDRSKDAFNLPLWIHRNRQDFAVKFFIPLLKEHILTRIHGANQLTDLHKITIQNDRLYSHATLQINYTSYDVLGIYQAHIRIDRPPARRKNFLWVRWLDYNEVEPGSWENCRLDRVVYGKCRNEFELRNAFGLIAPHHLIRVAHLIPDFESGTTNPPSRTSYSDNEGSDWKHYYVSRFVDRDMFMRHLGGAIGHFNQSPRAKVLSTQYTVRIDGEGEGLDINRVPIEAEEQIGSDEEDAGGGENTGAAAVDPSTDRDVWWDGEDDDTDSNSSGNDDGLEDETDDEFIETLYDL</sequence>
<evidence type="ECO:0000313" key="3">
    <source>
        <dbReference type="Proteomes" id="UP000663846"/>
    </source>
</evidence>
<evidence type="ECO:0000256" key="1">
    <source>
        <dbReference type="SAM" id="MobiDB-lite"/>
    </source>
</evidence>
<organism evidence="2 3">
    <name type="scientific">Rhizoctonia solani</name>
    <dbReference type="NCBI Taxonomy" id="456999"/>
    <lineage>
        <taxon>Eukaryota</taxon>
        <taxon>Fungi</taxon>
        <taxon>Dikarya</taxon>
        <taxon>Basidiomycota</taxon>
        <taxon>Agaricomycotina</taxon>
        <taxon>Agaricomycetes</taxon>
        <taxon>Cantharellales</taxon>
        <taxon>Ceratobasidiaceae</taxon>
        <taxon>Rhizoctonia</taxon>
    </lineage>
</organism>
<evidence type="ECO:0000313" key="2">
    <source>
        <dbReference type="EMBL" id="CAE6459930.1"/>
    </source>
</evidence>
<reference evidence="2" key="1">
    <citation type="submission" date="2021-01" db="EMBL/GenBank/DDBJ databases">
        <authorList>
            <person name="Kaushik A."/>
        </authorList>
    </citation>
    <scope>NUCLEOTIDE SEQUENCE</scope>
    <source>
        <strain evidence="2">AG1-1C</strain>
    </source>
</reference>
<protein>
    <submittedName>
        <fullName evidence="2">Uncharacterized protein</fullName>
    </submittedName>
</protein>
<gene>
    <name evidence="2" type="ORF">RDB_LOCUS157955</name>
</gene>
<proteinExistence type="predicted"/>
<dbReference type="EMBL" id="CAJMWS010000708">
    <property type="protein sequence ID" value="CAE6459930.1"/>
    <property type="molecule type" value="Genomic_DNA"/>
</dbReference>
<name>A0A8H3BKC4_9AGAM</name>
<dbReference type="Proteomes" id="UP000663846">
    <property type="component" value="Unassembled WGS sequence"/>
</dbReference>
<accession>A0A8H3BKC4</accession>